<evidence type="ECO:0000313" key="3">
    <source>
        <dbReference type="Proteomes" id="UP001249851"/>
    </source>
</evidence>
<dbReference type="InterPro" id="IPR018611">
    <property type="entry name" value="Ufl1"/>
</dbReference>
<dbReference type="GO" id="GO:0005789">
    <property type="term" value="C:endoplasmic reticulum membrane"/>
    <property type="evidence" value="ECO:0007669"/>
    <property type="project" value="TreeGrafter"/>
</dbReference>
<keyword evidence="2" id="KW-0436">Ligase</keyword>
<dbReference type="AlphaFoldDB" id="A0AAD9QM50"/>
<dbReference type="PANTHER" id="PTHR31057:SF0">
    <property type="entry name" value="E3 UFM1-PROTEIN LIGASE 1"/>
    <property type="match status" value="1"/>
</dbReference>
<organism evidence="2 3">
    <name type="scientific">Acropora cervicornis</name>
    <name type="common">Staghorn coral</name>
    <dbReference type="NCBI Taxonomy" id="6130"/>
    <lineage>
        <taxon>Eukaryota</taxon>
        <taxon>Metazoa</taxon>
        <taxon>Cnidaria</taxon>
        <taxon>Anthozoa</taxon>
        <taxon>Hexacorallia</taxon>
        <taxon>Scleractinia</taxon>
        <taxon>Astrocoeniina</taxon>
        <taxon>Acroporidae</taxon>
        <taxon>Acropora</taxon>
    </lineage>
</organism>
<dbReference type="PANTHER" id="PTHR31057">
    <property type="entry name" value="E3 UFM1-PROTEIN LIGASE 1"/>
    <property type="match status" value="1"/>
</dbReference>
<evidence type="ECO:0000313" key="2">
    <source>
        <dbReference type="EMBL" id="KAK2563481.1"/>
    </source>
</evidence>
<dbReference type="Proteomes" id="UP001249851">
    <property type="component" value="Unassembled WGS sequence"/>
</dbReference>
<dbReference type="InterPro" id="IPR056579">
    <property type="entry name" value="Ufl1_N"/>
</dbReference>
<dbReference type="EMBL" id="JARQWQ010000025">
    <property type="protein sequence ID" value="KAK2563481.1"/>
    <property type="molecule type" value="Genomic_DNA"/>
</dbReference>
<dbReference type="Pfam" id="PF09743">
    <property type="entry name" value="E3_UFM1_ligase"/>
    <property type="match status" value="1"/>
</dbReference>
<reference evidence="2" key="2">
    <citation type="journal article" date="2023" name="Science">
        <title>Genomic signatures of disease resistance in endangered staghorn corals.</title>
        <authorList>
            <person name="Vollmer S.V."/>
            <person name="Selwyn J.D."/>
            <person name="Despard B.A."/>
            <person name="Roesel C.L."/>
        </authorList>
    </citation>
    <scope>NUCLEOTIDE SEQUENCE</scope>
    <source>
        <strain evidence="2">K2</strain>
    </source>
</reference>
<sequence>MAWEEIKRLAADFQRAQLKVIYTTDGKEYLTPQQLEREIKDELFVHGGRINVVDLQQVSSFPRCLL</sequence>
<reference evidence="2" key="1">
    <citation type="journal article" date="2023" name="G3 (Bethesda)">
        <title>Whole genome assembly and annotation of the endangered Caribbean coral Acropora cervicornis.</title>
        <authorList>
            <person name="Selwyn J.D."/>
            <person name="Vollmer S.V."/>
        </authorList>
    </citation>
    <scope>NUCLEOTIDE SEQUENCE</scope>
    <source>
        <strain evidence="2">K2</strain>
    </source>
</reference>
<dbReference type="GO" id="GO:1990592">
    <property type="term" value="P:protein K69-linked ufmylation"/>
    <property type="evidence" value="ECO:0007669"/>
    <property type="project" value="TreeGrafter"/>
</dbReference>
<comment type="caution">
    <text evidence="2">The sequence shown here is derived from an EMBL/GenBank/DDBJ whole genome shotgun (WGS) entry which is preliminary data.</text>
</comment>
<dbReference type="GO" id="GO:0032434">
    <property type="term" value="P:regulation of proteasomal ubiquitin-dependent protein catabolic process"/>
    <property type="evidence" value="ECO:0007669"/>
    <property type="project" value="TreeGrafter"/>
</dbReference>
<dbReference type="GO" id="GO:0034976">
    <property type="term" value="P:response to endoplasmic reticulum stress"/>
    <property type="evidence" value="ECO:0007669"/>
    <property type="project" value="TreeGrafter"/>
</dbReference>
<feature type="domain" description="E3 UFM1-protein ligase 1-like N-terminal" evidence="1">
    <location>
        <begin position="14"/>
        <end position="58"/>
    </location>
</feature>
<proteinExistence type="predicted"/>
<gene>
    <name evidence="2" type="ORF">P5673_013194</name>
</gene>
<keyword evidence="3" id="KW-1185">Reference proteome</keyword>
<dbReference type="GO" id="GO:0061666">
    <property type="term" value="F:UFM1 ligase activity"/>
    <property type="evidence" value="ECO:0007669"/>
    <property type="project" value="InterPro"/>
</dbReference>
<accession>A0AAD9QM50</accession>
<dbReference type="GO" id="GO:0016874">
    <property type="term" value="F:ligase activity"/>
    <property type="evidence" value="ECO:0007669"/>
    <property type="project" value="UniProtKB-KW"/>
</dbReference>
<evidence type="ECO:0000259" key="1">
    <source>
        <dbReference type="Pfam" id="PF09743"/>
    </source>
</evidence>
<name>A0AAD9QM50_ACRCE</name>
<protein>
    <submittedName>
        <fullName evidence="2">E3 UFM1-protein ligase 1-like protein</fullName>
    </submittedName>
</protein>